<dbReference type="Pfam" id="PF02537">
    <property type="entry name" value="CRCB"/>
    <property type="match status" value="1"/>
</dbReference>
<keyword evidence="3 10" id="KW-0812">Transmembrane</keyword>
<evidence type="ECO:0000256" key="3">
    <source>
        <dbReference type="ARBA" id="ARBA00022692"/>
    </source>
</evidence>
<comment type="catalytic activity">
    <reaction evidence="8">
        <text>fluoride(in) = fluoride(out)</text>
        <dbReference type="Rhea" id="RHEA:76159"/>
        <dbReference type="ChEBI" id="CHEBI:17051"/>
    </reaction>
    <physiologicalReaction direction="left-to-right" evidence="8">
        <dbReference type="Rhea" id="RHEA:76160"/>
    </physiologicalReaction>
</comment>
<keyword evidence="10" id="KW-0813">Transport</keyword>
<reference evidence="12" key="1">
    <citation type="journal article" date="2019" name="Int. J. Syst. Evol. Microbiol.">
        <title>The Global Catalogue of Microorganisms (GCM) 10K type strain sequencing project: providing services to taxonomists for standard genome sequencing and annotation.</title>
        <authorList>
            <consortium name="The Broad Institute Genomics Platform"/>
            <consortium name="The Broad Institute Genome Sequencing Center for Infectious Disease"/>
            <person name="Wu L."/>
            <person name="Ma J."/>
        </authorList>
    </citation>
    <scope>NUCLEOTIDE SEQUENCE [LARGE SCALE GENOMIC DNA]</scope>
    <source>
        <strain evidence="12">KACC 13778</strain>
    </source>
</reference>
<dbReference type="HAMAP" id="MF_00454">
    <property type="entry name" value="FluC"/>
    <property type="match status" value="1"/>
</dbReference>
<evidence type="ECO:0000313" key="12">
    <source>
        <dbReference type="Proteomes" id="UP001595956"/>
    </source>
</evidence>
<keyword evidence="5 10" id="KW-0472">Membrane</keyword>
<keyword evidence="6 10" id="KW-0407">Ion channel</keyword>
<keyword evidence="4 10" id="KW-1133">Transmembrane helix</keyword>
<proteinExistence type="inferred from homology"/>
<evidence type="ECO:0000256" key="9">
    <source>
        <dbReference type="ARBA" id="ARBA00049940"/>
    </source>
</evidence>
<name>A0ABW0MWW5_9ACTN</name>
<gene>
    <name evidence="10" type="primary">fluC</name>
    <name evidence="10" type="synonym">crcB</name>
    <name evidence="11" type="ORF">ACFPKY_02230</name>
</gene>
<protein>
    <recommendedName>
        <fullName evidence="10">Fluoride-specific ion channel FluC</fullName>
    </recommendedName>
</protein>
<dbReference type="RefSeq" id="WP_345177891.1">
    <property type="nucleotide sequence ID" value="NZ_BAABFQ010000006.1"/>
</dbReference>
<sequence length="108" mass="10851">MTALLVALGAAVGAPLRFVLATRLDGRLPWGTFAVNVAGSFLLGLLSAASLSSDGLALLGVGFCGGFTTYSAFSVQTHDLGRRRGSAYAAATIVVSLGACALGFWLGA</sequence>
<dbReference type="PANTHER" id="PTHR28259:SF1">
    <property type="entry name" value="FLUORIDE EXPORT PROTEIN 1-RELATED"/>
    <property type="match status" value="1"/>
</dbReference>
<comment type="similarity">
    <text evidence="7 10">Belongs to the fluoride channel Fluc/FEX (TC 1.A.43) family.</text>
</comment>
<evidence type="ECO:0000256" key="10">
    <source>
        <dbReference type="HAMAP-Rule" id="MF_00454"/>
    </source>
</evidence>
<evidence type="ECO:0000256" key="6">
    <source>
        <dbReference type="ARBA" id="ARBA00023303"/>
    </source>
</evidence>
<evidence type="ECO:0000313" key="11">
    <source>
        <dbReference type="EMBL" id="MFC5491898.1"/>
    </source>
</evidence>
<feature type="binding site" evidence="10">
    <location>
        <position position="65"/>
    </location>
    <ligand>
        <name>Na(+)</name>
        <dbReference type="ChEBI" id="CHEBI:29101"/>
        <note>structural</note>
    </ligand>
</feature>
<evidence type="ECO:0000256" key="2">
    <source>
        <dbReference type="ARBA" id="ARBA00022475"/>
    </source>
</evidence>
<evidence type="ECO:0000256" key="7">
    <source>
        <dbReference type="ARBA" id="ARBA00035120"/>
    </source>
</evidence>
<dbReference type="Proteomes" id="UP001595956">
    <property type="component" value="Unassembled WGS sequence"/>
</dbReference>
<evidence type="ECO:0000256" key="5">
    <source>
        <dbReference type="ARBA" id="ARBA00023136"/>
    </source>
</evidence>
<comment type="activity regulation">
    <text evidence="10">Na(+) is not transported, but it plays an essential structural role and its presence is essential for fluoride channel function.</text>
</comment>
<feature type="transmembrane region" description="Helical" evidence="10">
    <location>
        <begin position="31"/>
        <end position="49"/>
    </location>
</feature>
<dbReference type="InterPro" id="IPR003691">
    <property type="entry name" value="FluC"/>
</dbReference>
<dbReference type="PANTHER" id="PTHR28259">
    <property type="entry name" value="FLUORIDE EXPORT PROTEIN 1-RELATED"/>
    <property type="match status" value="1"/>
</dbReference>
<comment type="caution">
    <text evidence="11">The sequence shown here is derived from an EMBL/GenBank/DDBJ whole genome shotgun (WGS) entry which is preliminary data.</text>
</comment>
<comment type="subcellular location">
    <subcellularLocation>
        <location evidence="1 10">Cell membrane</location>
        <topology evidence="1 10">Multi-pass membrane protein</topology>
    </subcellularLocation>
</comment>
<keyword evidence="10" id="KW-0915">Sodium</keyword>
<evidence type="ECO:0000256" key="4">
    <source>
        <dbReference type="ARBA" id="ARBA00022989"/>
    </source>
</evidence>
<dbReference type="EMBL" id="JBHSMD010000001">
    <property type="protein sequence ID" value="MFC5491898.1"/>
    <property type="molecule type" value="Genomic_DNA"/>
</dbReference>
<organism evidence="11 12">
    <name type="scientific">Nocardioides caricicola</name>
    <dbReference type="NCBI Taxonomy" id="634770"/>
    <lineage>
        <taxon>Bacteria</taxon>
        <taxon>Bacillati</taxon>
        <taxon>Actinomycetota</taxon>
        <taxon>Actinomycetes</taxon>
        <taxon>Propionibacteriales</taxon>
        <taxon>Nocardioidaceae</taxon>
        <taxon>Nocardioides</taxon>
    </lineage>
</organism>
<keyword evidence="2 10" id="KW-1003">Cell membrane</keyword>
<accession>A0ABW0MWW5</accession>
<keyword evidence="12" id="KW-1185">Reference proteome</keyword>
<keyword evidence="10" id="KW-0406">Ion transport</keyword>
<feature type="transmembrane region" description="Helical" evidence="10">
    <location>
        <begin position="87"/>
        <end position="107"/>
    </location>
</feature>
<feature type="binding site" evidence="10">
    <location>
        <position position="68"/>
    </location>
    <ligand>
        <name>Na(+)</name>
        <dbReference type="ChEBI" id="CHEBI:29101"/>
        <note>structural</note>
    </ligand>
</feature>
<feature type="transmembrane region" description="Helical" evidence="10">
    <location>
        <begin position="56"/>
        <end position="75"/>
    </location>
</feature>
<evidence type="ECO:0000256" key="8">
    <source>
        <dbReference type="ARBA" id="ARBA00035585"/>
    </source>
</evidence>
<keyword evidence="10" id="KW-0479">Metal-binding</keyword>
<evidence type="ECO:0000256" key="1">
    <source>
        <dbReference type="ARBA" id="ARBA00004651"/>
    </source>
</evidence>
<comment type="function">
    <text evidence="9 10">Fluoride-specific ion channel. Important for reducing fluoride concentration in the cell, thus reducing its toxicity.</text>
</comment>